<reference evidence="2 3" key="1">
    <citation type="submission" date="2016-11" db="EMBL/GenBank/DDBJ databases">
        <authorList>
            <person name="Jaros S."/>
            <person name="Januszkiewicz K."/>
            <person name="Wedrychowicz H."/>
        </authorList>
    </citation>
    <scope>NUCLEOTIDE SEQUENCE [LARGE SCALE GENOMIC DNA]</scope>
    <source>
        <strain evidence="2 3">CGMCC 4.5723</strain>
    </source>
</reference>
<dbReference type="RefSeq" id="WP_073380411.1">
    <property type="nucleotide sequence ID" value="NZ_FQZK01000010.1"/>
</dbReference>
<evidence type="ECO:0000313" key="3">
    <source>
        <dbReference type="Proteomes" id="UP000184452"/>
    </source>
</evidence>
<keyword evidence="3" id="KW-1185">Reference proteome</keyword>
<keyword evidence="1" id="KW-1133">Transmembrane helix</keyword>
<dbReference type="OrthoDB" id="3423859at2"/>
<keyword evidence="1" id="KW-0812">Transmembrane</keyword>
<dbReference type="STRING" id="758803.SAMN05421803_110132"/>
<proteinExistence type="predicted"/>
<gene>
    <name evidence="2" type="ORF">SAMN05421803_110132</name>
</gene>
<feature type="transmembrane region" description="Helical" evidence="1">
    <location>
        <begin position="99"/>
        <end position="119"/>
    </location>
</feature>
<feature type="transmembrane region" description="Helical" evidence="1">
    <location>
        <begin position="67"/>
        <end position="92"/>
    </location>
</feature>
<accession>A0A1M6MN96</accession>
<feature type="transmembrane region" description="Helical" evidence="1">
    <location>
        <begin position="39"/>
        <end position="55"/>
    </location>
</feature>
<dbReference type="Proteomes" id="UP000184452">
    <property type="component" value="Unassembled WGS sequence"/>
</dbReference>
<dbReference type="EMBL" id="FQZK01000010">
    <property type="protein sequence ID" value="SHJ84922.1"/>
    <property type="molecule type" value="Genomic_DNA"/>
</dbReference>
<evidence type="ECO:0000256" key="1">
    <source>
        <dbReference type="SAM" id="Phobius"/>
    </source>
</evidence>
<dbReference type="AlphaFoldDB" id="A0A1M6MN96"/>
<sequence length="218" mass="22804">MSAVGSGPTPDGSVAKLIEIAEKPTLGRRLISWASRPPGRLYIPACAVVGAVLLFEDSVPSGHLPTFVAGLAGGLLLAGMGALRLGIALAVARPMIRHYWLRWISAPLIAALAIGVSAADVPLSARVQASAQDLLALSERADESSAIPLNGERAGLYSLRSLSVAEGVLHYEVEGAGLVGRAGLAHSDGDLPEGVFVNGQGTRIYEHVTDDWYVWVEH</sequence>
<name>A0A1M6MN96_9ACTN</name>
<organism evidence="2 3">
    <name type="scientific">Nocardiopsis flavescens</name>
    <dbReference type="NCBI Taxonomy" id="758803"/>
    <lineage>
        <taxon>Bacteria</taxon>
        <taxon>Bacillati</taxon>
        <taxon>Actinomycetota</taxon>
        <taxon>Actinomycetes</taxon>
        <taxon>Streptosporangiales</taxon>
        <taxon>Nocardiopsidaceae</taxon>
        <taxon>Nocardiopsis</taxon>
    </lineage>
</organism>
<protein>
    <submittedName>
        <fullName evidence="2">Uncharacterized protein</fullName>
    </submittedName>
</protein>
<evidence type="ECO:0000313" key="2">
    <source>
        <dbReference type="EMBL" id="SHJ84922.1"/>
    </source>
</evidence>
<keyword evidence="1" id="KW-0472">Membrane</keyword>